<comment type="subcellular location">
    <subcellularLocation>
        <location evidence="1">Nucleus</location>
    </subcellularLocation>
</comment>
<dbReference type="KEGG" id="prel:PRELSG_1339600"/>
<dbReference type="RefSeq" id="XP_028536028.1">
    <property type="nucleotide sequence ID" value="XM_028678931.1"/>
</dbReference>
<organism evidence="6 7">
    <name type="scientific">Plasmodium relictum</name>
    <dbReference type="NCBI Taxonomy" id="85471"/>
    <lineage>
        <taxon>Eukaryota</taxon>
        <taxon>Sar</taxon>
        <taxon>Alveolata</taxon>
        <taxon>Apicomplexa</taxon>
        <taxon>Aconoidasida</taxon>
        <taxon>Haemosporida</taxon>
        <taxon>Plasmodiidae</taxon>
        <taxon>Plasmodium</taxon>
        <taxon>Plasmodium (Haemamoeba)</taxon>
    </lineage>
</organism>
<evidence type="ECO:0000259" key="5">
    <source>
        <dbReference type="PROSITE" id="PS51366"/>
    </source>
</evidence>
<proteinExistence type="inferred from homology"/>
<dbReference type="SUPFAM" id="SSF48371">
    <property type="entry name" value="ARM repeat"/>
    <property type="match status" value="1"/>
</dbReference>
<feature type="domain" description="MI" evidence="5">
    <location>
        <begin position="638"/>
        <end position="755"/>
    </location>
</feature>
<dbReference type="GO" id="GO:0003723">
    <property type="term" value="F:RNA binding"/>
    <property type="evidence" value="ECO:0007669"/>
    <property type="project" value="TreeGrafter"/>
</dbReference>
<dbReference type="InterPro" id="IPR050781">
    <property type="entry name" value="CWC22_splicing_factor"/>
</dbReference>
<dbReference type="EMBL" id="LN835308">
    <property type="protein sequence ID" value="CRH04022.1"/>
    <property type="molecule type" value="Genomic_DNA"/>
</dbReference>
<evidence type="ECO:0000256" key="4">
    <source>
        <dbReference type="SAM" id="Coils"/>
    </source>
</evidence>
<evidence type="ECO:0000256" key="1">
    <source>
        <dbReference type="ARBA" id="ARBA00004123"/>
    </source>
</evidence>
<reference evidence="6 7" key="1">
    <citation type="submission" date="2015-04" db="EMBL/GenBank/DDBJ databases">
        <authorList>
            <consortium name="Pathogen Informatics"/>
        </authorList>
    </citation>
    <scope>NUCLEOTIDE SEQUENCE [LARGE SCALE GENOMIC DNA]</scope>
    <source>
        <strain evidence="6 7">SGS1</strain>
    </source>
</reference>
<dbReference type="GO" id="GO:0005730">
    <property type="term" value="C:nucleolus"/>
    <property type="evidence" value="ECO:0007669"/>
    <property type="project" value="TreeGrafter"/>
</dbReference>
<keyword evidence="4" id="KW-0175">Coiled coil</keyword>
<dbReference type="GeneID" id="39738329"/>
<keyword evidence="3" id="KW-0539">Nucleus</keyword>
<protein>
    <recommendedName>
        <fullName evidence="5">MI domain-containing protein</fullName>
    </recommendedName>
</protein>
<dbReference type="InterPro" id="IPR016024">
    <property type="entry name" value="ARM-type_fold"/>
</dbReference>
<dbReference type="VEuPathDB" id="PlasmoDB:PRELSG_1339600"/>
<feature type="coiled-coil region" evidence="4">
    <location>
        <begin position="150"/>
        <end position="215"/>
    </location>
</feature>
<dbReference type="Gene3D" id="1.25.40.180">
    <property type="match status" value="1"/>
</dbReference>
<sequence length="852" mass="102070">MKRKQKKKNRMLFSKNKVIRKKENFEPQSLSYISKEEKRKKGVQENINRKFKKSKKVNKSKNLNIQLKNNKANGNQNYNLYVEQKKDDILLSYLSKKLNINNHDSNNEEKLFKELENDGFDTKLLKLTDIIFNEFQKQYKKNKNGINEIKNNKENTFRDKKNNQESLNNDKNIINNQIITLEKKKNKIETKDKIINKKDKKKKNEKKNLKKIFKEEEKYSIKNIDDIKKKKQKYEEGEEIVKTGEKNKKVLFNYSEQTKKIDKFLMVSLNKTSEFNIKNIIQDMCKYFHELNDLKLKVIFNDSLIKILSNYFRNVNTTDIHIGIFSVTICVLNSLLYQDLLKDFLKALIGIFKDYYEDNINLMKKIEKENELNNTLNINDNEKVYNDINANGINSNNIYNNNNDKDYLKDKKKKKNDIISKEEYEKYQDFKIIMKNLLKCFSLFYALNYLDFEFIIDVINLLCESISINNVDNIIIILKICGMKLKKDDTSHLNYISDYLKKQIDNYIVNNNINIERSKLRFLIKDIEDLKNGKMKFYFLNKFEFLFSVLKEFENKYNFKRNVLYFSFVNIFKNDNSGTEVDKKKKKTNKINKIDDINAKKTNTIEEKVQKLNYLIEEGNSNDIHFNKLLKKYKIQGILPKKIFLVIRNSLNVDECVHNLSAFLKKKKNIPFVIQTIIQALLYDKKYKEAYEKILANISNFKNRIFLFSLKTVFINYMKNIINYDLKKVLFLSKLFVYLLKEKLISFQIFKYIEINEETKLNPQENYNLSFFFKTIFILISLDESDNLSNNEAWNNILEIIKNEKFNISTIYSFKKIIKKYIYDEVENILKIYPDFNIKYIENFHKILDQQK</sequence>
<evidence type="ECO:0000313" key="6">
    <source>
        <dbReference type="EMBL" id="CRH04022.1"/>
    </source>
</evidence>
<dbReference type="GO" id="GO:0042274">
    <property type="term" value="P:ribosomal small subunit biogenesis"/>
    <property type="evidence" value="ECO:0007669"/>
    <property type="project" value="TreeGrafter"/>
</dbReference>
<evidence type="ECO:0000313" key="7">
    <source>
        <dbReference type="Proteomes" id="UP000220158"/>
    </source>
</evidence>
<dbReference type="OrthoDB" id="372916at2759"/>
<dbReference type="Proteomes" id="UP000220158">
    <property type="component" value="Chromosome 13"/>
</dbReference>
<dbReference type="AlphaFoldDB" id="A0A1J1HEP4"/>
<dbReference type="PROSITE" id="PS51366">
    <property type="entry name" value="MI"/>
    <property type="match status" value="1"/>
</dbReference>
<dbReference type="InterPro" id="IPR003891">
    <property type="entry name" value="Initiation_fac_eIF4g_MI"/>
</dbReference>
<accession>A0A1J1HEP4</accession>
<evidence type="ECO:0000256" key="3">
    <source>
        <dbReference type="ARBA" id="ARBA00023242"/>
    </source>
</evidence>
<keyword evidence="7" id="KW-1185">Reference proteome</keyword>
<dbReference type="PANTHER" id="PTHR18034">
    <property type="entry name" value="CELL CYCLE CONTROL PROTEIN CWF22-RELATED"/>
    <property type="match status" value="1"/>
</dbReference>
<evidence type="ECO:0000256" key="2">
    <source>
        <dbReference type="ARBA" id="ARBA00006856"/>
    </source>
</evidence>
<name>A0A1J1HEP4_PLARL</name>
<comment type="similarity">
    <text evidence="2">Belongs to the CWC22 family.</text>
</comment>
<dbReference type="PANTHER" id="PTHR18034:SF4">
    <property type="entry name" value="NUCLEOLAR MIF4G DOMAIN-CONTAINING PROTEIN 1"/>
    <property type="match status" value="1"/>
</dbReference>
<gene>
    <name evidence="6" type="ORF">PRELSG_1339600</name>
</gene>